<dbReference type="PROSITE" id="PS00070">
    <property type="entry name" value="ALDEHYDE_DEHYDR_CYS"/>
    <property type="match status" value="1"/>
</dbReference>
<evidence type="ECO:0000313" key="9">
    <source>
        <dbReference type="Proteomes" id="UP000094243"/>
    </source>
</evidence>
<dbReference type="Gene3D" id="3.40.309.10">
    <property type="entry name" value="Aldehyde Dehydrogenase, Chain A, domain 2"/>
    <property type="match status" value="1"/>
</dbReference>
<accession>A0A1E3RSR3</accession>
<keyword evidence="2 3" id="KW-0560">Oxidoreductase</keyword>
<comment type="caution">
    <text evidence="8">The sequence shown here is derived from an EMBL/GenBank/DDBJ whole genome shotgun (WGS) entry which is preliminary data.</text>
</comment>
<dbReference type="GO" id="GO:0006081">
    <property type="term" value="P:aldehyde metabolic process"/>
    <property type="evidence" value="ECO:0007669"/>
    <property type="project" value="InterPro"/>
</dbReference>
<name>A0A1E3RSR3_9MYCO</name>
<evidence type="ECO:0000259" key="7">
    <source>
        <dbReference type="Pfam" id="PF00171"/>
    </source>
</evidence>
<dbReference type="PIRSF" id="PIRSF036492">
    <property type="entry name" value="ALDH"/>
    <property type="match status" value="1"/>
</dbReference>
<protein>
    <recommendedName>
        <fullName evidence="3">Aldehyde dehydrogenase</fullName>
    </recommendedName>
</protein>
<dbReference type="InterPro" id="IPR016163">
    <property type="entry name" value="Ald_DH_C"/>
</dbReference>
<dbReference type="InterPro" id="IPR016161">
    <property type="entry name" value="Ald_DH/histidinol_DH"/>
</dbReference>
<comment type="similarity">
    <text evidence="1 3 6">Belongs to the aldehyde dehydrogenase family.</text>
</comment>
<sequence length="498" mass="53411">MSRDIEHLVCTDADGSSTALRDLLDAQRSDFLSAGPPSSALRRDRIDRLILLLTENTDEFSAALHADFGNRPHAVNLLSDVVGILPDMKATRRHLEAWMRPKRITSGLLMGMPTVVEKKPLGVVGVIGPWNFPISLVVQPAASAFAAGNRVMVKFSEVTARTAELFAAKVPEYFDPVEMTVITGGADVGAAFSALPFDHLFFTGSPGVGAKVAAAAAQNLVPVTLELGGKNPAVIAPGADVPAMAHRVMAARVANGGQICLCPDYVFVPRAKVDSFVTAALTRGRLAASEDGDAGLVSIVDAKNFDRVTSLIEDARARGATVRDAGTPLDRTSRRIPPTVVLGVTDEMHISREEVFGPVLSVLPYDHLDEVCAYVTARPAPLAAYWYGKTDSDFETFCARTQSGGVAVNDFALHCAVMEAPFGGVGRSGSGAYHGKTGFDTFTHHRTVTRSKLPVSFAELITPPYGPLLPRVLRAYIGWERRTAARRTSRRRRDPDPA</sequence>
<dbReference type="InterPro" id="IPR012394">
    <property type="entry name" value="Aldehyde_DH_NAD(P)"/>
</dbReference>
<dbReference type="InterPro" id="IPR015590">
    <property type="entry name" value="Aldehyde_DH_dom"/>
</dbReference>
<gene>
    <name evidence="8" type="ORF">BHQ17_15440</name>
</gene>
<dbReference type="InterPro" id="IPR016162">
    <property type="entry name" value="Ald_DH_N"/>
</dbReference>
<evidence type="ECO:0000256" key="2">
    <source>
        <dbReference type="ARBA" id="ARBA00023002"/>
    </source>
</evidence>
<feature type="active site" evidence="4 5">
    <location>
        <position position="226"/>
    </location>
</feature>
<dbReference type="PANTHER" id="PTHR43570">
    <property type="entry name" value="ALDEHYDE DEHYDROGENASE"/>
    <property type="match status" value="1"/>
</dbReference>
<dbReference type="Pfam" id="PF00171">
    <property type="entry name" value="Aldedh"/>
    <property type="match status" value="1"/>
</dbReference>
<feature type="active site" evidence="4">
    <location>
        <position position="260"/>
    </location>
</feature>
<evidence type="ECO:0000256" key="1">
    <source>
        <dbReference type="ARBA" id="ARBA00009986"/>
    </source>
</evidence>
<dbReference type="PROSITE" id="PS00687">
    <property type="entry name" value="ALDEHYDE_DEHYDR_GLU"/>
    <property type="match status" value="1"/>
</dbReference>
<evidence type="ECO:0000256" key="5">
    <source>
        <dbReference type="PROSITE-ProRule" id="PRU10007"/>
    </source>
</evidence>
<dbReference type="EMBL" id="MIGZ01000087">
    <property type="protein sequence ID" value="ODQ92894.1"/>
    <property type="molecule type" value="Genomic_DNA"/>
</dbReference>
<evidence type="ECO:0000256" key="3">
    <source>
        <dbReference type="PIRNR" id="PIRNR036492"/>
    </source>
</evidence>
<dbReference type="GO" id="GO:0005737">
    <property type="term" value="C:cytoplasm"/>
    <property type="evidence" value="ECO:0007669"/>
    <property type="project" value="TreeGrafter"/>
</dbReference>
<feature type="domain" description="Aldehyde dehydrogenase" evidence="7">
    <location>
        <begin position="38"/>
        <end position="448"/>
    </location>
</feature>
<dbReference type="InterPro" id="IPR029510">
    <property type="entry name" value="Ald_DH_CS_GLU"/>
</dbReference>
<dbReference type="SUPFAM" id="SSF53720">
    <property type="entry name" value="ALDH-like"/>
    <property type="match status" value="1"/>
</dbReference>
<proteinExistence type="inferred from homology"/>
<evidence type="ECO:0000256" key="4">
    <source>
        <dbReference type="PIRSR" id="PIRSR036492-1"/>
    </source>
</evidence>
<evidence type="ECO:0000313" key="8">
    <source>
        <dbReference type="EMBL" id="ODQ92894.1"/>
    </source>
</evidence>
<evidence type="ECO:0000256" key="6">
    <source>
        <dbReference type="RuleBase" id="RU003345"/>
    </source>
</evidence>
<dbReference type="AlphaFoldDB" id="A0A1E3RSR3"/>
<organism evidence="8 9">
    <name type="scientific">Mycolicibacterium holsaticum</name>
    <dbReference type="NCBI Taxonomy" id="152142"/>
    <lineage>
        <taxon>Bacteria</taxon>
        <taxon>Bacillati</taxon>
        <taxon>Actinomycetota</taxon>
        <taxon>Actinomycetes</taxon>
        <taxon>Mycobacteriales</taxon>
        <taxon>Mycobacteriaceae</taxon>
        <taxon>Mycolicibacterium</taxon>
    </lineage>
</organism>
<keyword evidence="9" id="KW-1185">Reference proteome</keyword>
<reference evidence="9" key="1">
    <citation type="submission" date="2016-09" db="EMBL/GenBank/DDBJ databases">
        <authorList>
            <person name="Greninger A.L."/>
            <person name="Jerome K.R."/>
            <person name="Mcnair B."/>
            <person name="Wallis C."/>
            <person name="Fang F."/>
        </authorList>
    </citation>
    <scope>NUCLEOTIDE SEQUENCE [LARGE SCALE GENOMIC DNA]</scope>
    <source>
        <strain evidence="9">M7</strain>
    </source>
</reference>
<dbReference type="Proteomes" id="UP000094243">
    <property type="component" value="Unassembled WGS sequence"/>
</dbReference>
<dbReference type="Gene3D" id="3.40.605.10">
    <property type="entry name" value="Aldehyde Dehydrogenase, Chain A, domain 1"/>
    <property type="match status" value="1"/>
</dbReference>
<dbReference type="RefSeq" id="WP_069406044.1">
    <property type="nucleotide sequence ID" value="NZ_MIGZ01000087.1"/>
</dbReference>
<dbReference type="GO" id="GO:0004029">
    <property type="term" value="F:aldehyde dehydrogenase (NAD+) activity"/>
    <property type="evidence" value="ECO:0007669"/>
    <property type="project" value="TreeGrafter"/>
</dbReference>
<dbReference type="OrthoDB" id="6882680at2"/>
<dbReference type="InterPro" id="IPR016160">
    <property type="entry name" value="Ald_DH_CS_CYS"/>
</dbReference>
<dbReference type="PANTHER" id="PTHR43570:SF16">
    <property type="entry name" value="ALDEHYDE DEHYDROGENASE TYPE III, ISOFORM Q"/>
    <property type="match status" value="1"/>
</dbReference>